<reference evidence="2 3" key="1">
    <citation type="submission" date="2024-04" db="EMBL/GenBank/DDBJ databases">
        <title>Genome assembly C_amara_ONT_v2.</title>
        <authorList>
            <person name="Yant L."/>
            <person name="Moore C."/>
            <person name="Slenker M."/>
        </authorList>
    </citation>
    <scope>NUCLEOTIDE SEQUENCE [LARGE SCALE GENOMIC DNA]</scope>
    <source>
        <tissue evidence="2">Leaf</tissue>
    </source>
</reference>
<dbReference type="PANTHER" id="PTHR46225:SF13">
    <property type="entry name" value="E3 UBIQUITIN-PROTEIN LIGASE-RELATED"/>
    <property type="match status" value="1"/>
</dbReference>
<evidence type="ECO:0000313" key="2">
    <source>
        <dbReference type="EMBL" id="KAL1218426.1"/>
    </source>
</evidence>
<feature type="transmembrane region" description="Helical" evidence="1">
    <location>
        <begin position="32"/>
        <end position="55"/>
    </location>
</feature>
<organism evidence="2 3">
    <name type="scientific">Cardamine amara subsp. amara</name>
    <dbReference type="NCBI Taxonomy" id="228776"/>
    <lineage>
        <taxon>Eukaryota</taxon>
        <taxon>Viridiplantae</taxon>
        <taxon>Streptophyta</taxon>
        <taxon>Embryophyta</taxon>
        <taxon>Tracheophyta</taxon>
        <taxon>Spermatophyta</taxon>
        <taxon>Magnoliopsida</taxon>
        <taxon>eudicotyledons</taxon>
        <taxon>Gunneridae</taxon>
        <taxon>Pentapetalae</taxon>
        <taxon>rosids</taxon>
        <taxon>malvids</taxon>
        <taxon>Brassicales</taxon>
        <taxon>Brassicaceae</taxon>
        <taxon>Cardamineae</taxon>
        <taxon>Cardamine</taxon>
    </lineage>
</organism>
<gene>
    <name evidence="2" type="ORF">V5N11_016181</name>
</gene>
<proteinExistence type="predicted"/>
<accession>A0ABD1BMJ9</accession>
<evidence type="ECO:0000256" key="1">
    <source>
        <dbReference type="SAM" id="Phobius"/>
    </source>
</evidence>
<dbReference type="Proteomes" id="UP001558713">
    <property type="component" value="Unassembled WGS sequence"/>
</dbReference>
<comment type="caution">
    <text evidence="2">The sequence shown here is derived from an EMBL/GenBank/DDBJ whole genome shotgun (WGS) entry which is preliminary data.</text>
</comment>
<sequence>MDSPLLRNEEDIVGITIDDCNAFICPLVSRPIAFALNSIEFLMTLVQIVAAILVVKGTKGEHPEATWILVYTCGCIANLPNLCWRFWQILSAFSHLRINRVMFRLKNTLEYFFFGWFLVFLFVFVRSSSSSLDHTSQLFRLCVVFLAYNSIRYVIPYVIYTTIYCCLYVRFKYAYYREGWEALYSS</sequence>
<keyword evidence="1" id="KW-1133">Transmembrane helix</keyword>
<feature type="transmembrane region" description="Helical" evidence="1">
    <location>
        <begin position="108"/>
        <end position="125"/>
    </location>
</feature>
<keyword evidence="1" id="KW-0472">Membrane</keyword>
<protein>
    <recommendedName>
        <fullName evidence="4">Transmembrane protein</fullName>
    </recommendedName>
</protein>
<keyword evidence="1" id="KW-0812">Transmembrane</keyword>
<dbReference type="EMBL" id="JBANAX010000212">
    <property type="protein sequence ID" value="KAL1218426.1"/>
    <property type="molecule type" value="Genomic_DNA"/>
</dbReference>
<evidence type="ECO:0000313" key="3">
    <source>
        <dbReference type="Proteomes" id="UP001558713"/>
    </source>
</evidence>
<dbReference type="PANTHER" id="PTHR46225">
    <property type="entry name" value="C3H4 TYPE ZINC FINGER PROTEIN"/>
    <property type="match status" value="1"/>
</dbReference>
<keyword evidence="3" id="KW-1185">Reference proteome</keyword>
<feature type="transmembrane region" description="Helical" evidence="1">
    <location>
        <begin position="67"/>
        <end position="87"/>
    </location>
</feature>
<name>A0ABD1BMJ9_CARAN</name>
<dbReference type="AlphaFoldDB" id="A0ABD1BMJ9"/>
<evidence type="ECO:0008006" key="4">
    <source>
        <dbReference type="Google" id="ProtNLM"/>
    </source>
</evidence>
<feature type="transmembrane region" description="Helical" evidence="1">
    <location>
        <begin position="145"/>
        <end position="169"/>
    </location>
</feature>